<keyword evidence="4 9" id="KW-0812">Transmembrane</keyword>
<evidence type="ECO:0000256" key="8">
    <source>
        <dbReference type="ARBA" id="ARBA00025323"/>
    </source>
</evidence>
<evidence type="ECO:0000256" key="4">
    <source>
        <dbReference type="ARBA" id="ARBA00022692"/>
    </source>
</evidence>
<feature type="transmembrane region" description="Helical" evidence="9">
    <location>
        <begin position="148"/>
        <end position="168"/>
    </location>
</feature>
<organism evidence="11 12">
    <name type="scientific">Helicobacter fennelliae MRY12-0050</name>
    <dbReference type="NCBI Taxonomy" id="1325130"/>
    <lineage>
        <taxon>Bacteria</taxon>
        <taxon>Pseudomonadati</taxon>
        <taxon>Campylobacterota</taxon>
        <taxon>Epsilonproteobacteria</taxon>
        <taxon>Campylobacterales</taxon>
        <taxon>Helicobacteraceae</taxon>
        <taxon>Helicobacter</taxon>
    </lineage>
</organism>
<dbReference type="Gene3D" id="1.10.3720.10">
    <property type="entry name" value="MetI-like"/>
    <property type="match status" value="1"/>
</dbReference>
<evidence type="ECO:0000259" key="10">
    <source>
        <dbReference type="PROSITE" id="PS50928"/>
    </source>
</evidence>
<comment type="subcellular location">
    <subcellularLocation>
        <location evidence="1">Cell membrane</location>
        <topology evidence="1">Multi-pass membrane protein</topology>
    </subcellularLocation>
</comment>
<evidence type="ECO:0000256" key="2">
    <source>
        <dbReference type="ARBA" id="ARBA00011779"/>
    </source>
</evidence>
<dbReference type="CDD" id="cd06261">
    <property type="entry name" value="TM_PBP2"/>
    <property type="match status" value="1"/>
</dbReference>
<evidence type="ECO:0000256" key="9">
    <source>
        <dbReference type="RuleBase" id="RU366001"/>
    </source>
</evidence>
<comment type="caution">
    <text evidence="11">The sequence shown here is derived from an EMBL/GenBank/DDBJ whole genome shotgun (WGS) entry which is preliminary data.</text>
</comment>
<dbReference type="AlphaFoldDB" id="T1D1I3"/>
<dbReference type="Pfam" id="PF00528">
    <property type="entry name" value="BPD_transp_1"/>
    <property type="match status" value="1"/>
</dbReference>
<dbReference type="NCBIfam" id="TIGR02139">
    <property type="entry name" value="permease_CysT"/>
    <property type="match status" value="1"/>
</dbReference>
<evidence type="ECO:0000313" key="12">
    <source>
        <dbReference type="Proteomes" id="UP000018143"/>
    </source>
</evidence>
<proteinExistence type="inferred from homology"/>
<evidence type="ECO:0000313" key="11">
    <source>
        <dbReference type="EMBL" id="GAD19076.1"/>
    </source>
</evidence>
<dbReference type="InterPro" id="IPR011865">
    <property type="entry name" value="CysT_permease"/>
</dbReference>
<dbReference type="PANTHER" id="PTHR30406:SF8">
    <property type="entry name" value="SULFATE TRANSPORT SYSTEM PERMEASE PROTEIN CYST"/>
    <property type="match status" value="1"/>
</dbReference>
<dbReference type="InterPro" id="IPR035906">
    <property type="entry name" value="MetI-like_sf"/>
</dbReference>
<evidence type="ECO:0000256" key="6">
    <source>
        <dbReference type="ARBA" id="ARBA00023032"/>
    </source>
</evidence>
<dbReference type="GO" id="GO:0005886">
    <property type="term" value="C:plasma membrane"/>
    <property type="evidence" value="ECO:0007669"/>
    <property type="project" value="UniProtKB-SubCell"/>
</dbReference>
<feature type="domain" description="ABC transmembrane type-1" evidence="10">
    <location>
        <begin position="68"/>
        <end position="272"/>
    </location>
</feature>
<evidence type="ECO:0000256" key="5">
    <source>
        <dbReference type="ARBA" id="ARBA00022989"/>
    </source>
</evidence>
<name>T1D1I3_9HELI</name>
<dbReference type="InterPro" id="IPR000515">
    <property type="entry name" value="MetI-like"/>
</dbReference>
<dbReference type="eggNOG" id="COG0555">
    <property type="taxonomic scope" value="Bacteria"/>
</dbReference>
<comment type="function">
    <text evidence="9">Part of the ABC transporter complex (TC 3.A.1.6.1) involved in sulfate/thiosulfate import.</text>
</comment>
<dbReference type="GO" id="GO:0015419">
    <property type="term" value="F:ABC-type sulfate transporter activity"/>
    <property type="evidence" value="ECO:0007669"/>
    <property type="project" value="UniProtKB-UniRule"/>
</dbReference>
<accession>T1D1I3</accession>
<dbReference type="PANTHER" id="PTHR30406">
    <property type="entry name" value="SULFATE TRANSPORT SYSTEM PERMEASE PROTEIN"/>
    <property type="match status" value="1"/>
</dbReference>
<keyword evidence="5 9" id="KW-1133">Transmembrane helix</keyword>
<evidence type="ECO:0000256" key="7">
    <source>
        <dbReference type="ARBA" id="ARBA00023136"/>
    </source>
</evidence>
<dbReference type="Proteomes" id="UP000018143">
    <property type="component" value="Unassembled WGS sequence"/>
</dbReference>
<keyword evidence="6 9" id="KW-0764">Sulfate transport</keyword>
<comment type="similarity">
    <text evidence="9">Belongs to the binding-protein-dependent transport system permease family. CysTW subfamily.</text>
</comment>
<protein>
    <recommendedName>
        <fullName evidence="9">Sulfate transport system permease protein CysT</fullName>
    </recommendedName>
</protein>
<evidence type="ECO:0000256" key="3">
    <source>
        <dbReference type="ARBA" id="ARBA00022448"/>
    </source>
</evidence>
<comment type="subunit">
    <text evidence="2">The complex is composed of two ATP-binding proteins (CysA), two transmembrane proteins (CysT and CysW) and a solute-binding protein (CysP).</text>
</comment>
<feature type="transmembrane region" description="Helical" evidence="9">
    <location>
        <begin position="68"/>
        <end position="94"/>
    </location>
</feature>
<keyword evidence="7 9" id="KW-0472">Membrane</keyword>
<keyword evidence="12" id="KW-1185">Reference proteome</keyword>
<keyword evidence="3 9" id="KW-0813">Transport</keyword>
<dbReference type="RefSeq" id="WP_023948207.1">
    <property type="nucleotide sequence ID" value="NZ_BASD01000014.1"/>
</dbReference>
<reference evidence="11 12" key="1">
    <citation type="journal article" date="2013" name="Genome Announc.">
        <title>Draft Genome Sequence of Helicobacter fennelliae Strain MRY12-0050, Isolated from a Bacteremia Patient.</title>
        <authorList>
            <person name="Rimbara E."/>
            <person name="Matsui M."/>
            <person name="Mori S."/>
            <person name="Suzuki S."/>
            <person name="Suzuki M."/>
            <person name="Kim H."/>
            <person name="Sekizuka T."/>
            <person name="Kuroda M."/>
            <person name="Shibayama K."/>
        </authorList>
    </citation>
    <scope>NUCLEOTIDE SEQUENCE [LARGE SCALE GENOMIC DNA]</scope>
    <source>
        <strain evidence="11 12">MRY12-0050</strain>
    </source>
</reference>
<dbReference type="PROSITE" id="PS50928">
    <property type="entry name" value="ABC_TM1"/>
    <property type="match status" value="1"/>
</dbReference>
<gene>
    <name evidence="11" type="ORF">HFN_0207</name>
</gene>
<feature type="transmembrane region" description="Helical" evidence="9">
    <location>
        <begin position="21"/>
        <end position="48"/>
    </location>
</feature>
<feature type="transmembrane region" description="Helical" evidence="9">
    <location>
        <begin position="194"/>
        <end position="215"/>
    </location>
</feature>
<comment type="caution">
    <text evidence="9">Lacks conserved residue(s) required for the propagation of feature annotation.</text>
</comment>
<dbReference type="SUPFAM" id="SSF161098">
    <property type="entry name" value="MetI-like"/>
    <property type="match status" value="1"/>
</dbReference>
<evidence type="ECO:0000256" key="1">
    <source>
        <dbReference type="ARBA" id="ARBA00004651"/>
    </source>
</evidence>
<dbReference type="STRING" id="1325130.HFN_0207"/>
<comment type="function">
    <text evidence="8">Part of the ABC transporter complex CysAWTP (TC 3.A.1.6.1) involved in sulfate/thiosulfate import. Probably responsible for the translocation of the substrate across the membrane.</text>
</comment>
<dbReference type="NCBIfam" id="TIGR00969">
    <property type="entry name" value="3a0106s02"/>
    <property type="match status" value="1"/>
</dbReference>
<feature type="transmembrane region" description="Helical" evidence="9">
    <location>
        <begin position="106"/>
        <end position="128"/>
    </location>
</feature>
<sequence>MNLSYIANKSFAKKPSILQGFGLSFGLGMTYFSLLVIIPLIALFAFSFKLEWAKFVEIISDSQVLSALKFSLSTALFAATINLILGFIVAWSLARYDFFGKRLLEALIDLPFALPTAVAGIAIAFLLSSNGIVGKAFLLIGVDLEGRSFVAVVVALIFVGIPFVIRTLEPVIKDLDKESLEAAGSLGANFYQSFYFVILPSLIPSALIGFALAFARGLGEYGSVIFVSNNIPFESEILPLLIVKKLDSFDYLGGSAVGVFMITVAFVILLLINLLGQWQKRA</sequence>
<dbReference type="InterPro" id="IPR005667">
    <property type="entry name" value="Sulph_transpt2"/>
</dbReference>
<dbReference type="OrthoDB" id="9795403at2"/>
<dbReference type="EMBL" id="BASD01000014">
    <property type="protein sequence ID" value="GAD19076.1"/>
    <property type="molecule type" value="Genomic_DNA"/>
</dbReference>
<feature type="transmembrane region" description="Helical" evidence="9">
    <location>
        <begin position="251"/>
        <end position="275"/>
    </location>
</feature>